<evidence type="ECO:0000259" key="12">
    <source>
        <dbReference type="Pfam" id="PF01052"/>
    </source>
</evidence>
<dbReference type="Gene3D" id="3.40.1550.10">
    <property type="entry name" value="CheC-like"/>
    <property type="match status" value="1"/>
</dbReference>
<dbReference type="InterPro" id="IPR001543">
    <property type="entry name" value="FliN-like_C"/>
</dbReference>
<dbReference type="CDD" id="cd17908">
    <property type="entry name" value="FliM"/>
    <property type="match status" value="1"/>
</dbReference>
<dbReference type="Pfam" id="PF01052">
    <property type="entry name" value="FliMN_C"/>
    <property type="match status" value="1"/>
</dbReference>
<comment type="caution">
    <text evidence="13">The sequence shown here is derived from an EMBL/GenBank/DDBJ whole genome shotgun (WGS) entry which is preliminary data.</text>
</comment>
<evidence type="ECO:0000313" key="13">
    <source>
        <dbReference type="EMBL" id="KAA2234695.1"/>
    </source>
</evidence>
<dbReference type="InterPro" id="IPR001689">
    <property type="entry name" value="Flag_FliM"/>
</dbReference>
<keyword evidence="8" id="KW-0283">Flagellar rotation</keyword>
<dbReference type="GO" id="GO:0005886">
    <property type="term" value="C:plasma membrane"/>
    <property type="evidence" value="ECO:0007669"/>
    <property type="project" value="UniProtKB-SubCell"/>
</dbReference>
<reference evidence="13 14" key="1">
    <citation type="submission" date="2019-09" db="EMBL/GenBank/DDBJ databases">
        <title>Salinarimonas rosea gen. nov., sp. nov., a new member of the a-2 subgroup of the Proteobacteria.</title>
        <authorList>
            <person name="Liu J."/>
        </authorList>
    </citation>
    <scope>NUCLEOTIDE SEQUENCE [LARGE SCALE GENOMIC DNA]</scope>
    <source>
        <strain evidence="13 14">BN140002</strain>
    </source>
</reference>
<dbReference type="RefSeq" id="WP_149822014.1">
    <property type="nucleotide sequence ID" value="NZ_VUOA01000045.1"/>
</dbReference>
<evidence type="ECO:0000256" key="2">
    <source>
        <dbReference type="ARBA" id="ARBA00004417"/>
    </source>
</evidence>
<keyword evidence="7" id="KW-0997">Cell inner membrane</keyword>
<gene>
    <name evidence="13" type="ORF">F0L46_23305</name>
</gene>
<comment type="similarity">
    <text evidence="3">Belongs to the FliM family.</text>
</comment>
<proteinExistence type="inferred from homology"/>
<protein>
    <recommendedName>
        <fullName evidence="4">Flagellar motor switch protein FliM</fullName>
    </recommendedName>
</protein>
<dbReference type="Proteomes" id="UP000323142">
    <property type="component" value="Unassembled WGS sequence"/>
</dbReference>
<keyword evidence="6" id="KW-0145">Chemotaxis</keyword>
<dbReference type="InterPro" id="IPR028976">
    <property type="entry name" value="CheC-like_sf"/>
</dbReference>
<keyword evidence="5" id="KW-1003">Cell membrane</keyword>
<evidence type="ECO:0000256" key="7">
    <source>
        <dbReference type="ARBA" id="ARBA00022519"/>
    </source>
</evidence>
<dbReference type="PANTHER" id="PTHR30034:SF3">
    <property type="entry name" value="FLAGELLAR MOTOR SWITCH PROTEIN FLIM"/>
    <property type="match status" value="1"/>
</dbReference>
<accession>A0A5B2V7Z5</accession>
<dbReference type="GO" id="GO:0003774">
    <property type="term" value="F:cytoskeletal motor activity"/>
    <property type="evidence" value="ECO:0007669"/>
    <property type="project" value="InterPro"/>
</dbReference>
<name>A0A5B2V7Z5_9HYPH</name>
<evidence type="ECO:0000256" key="10">
    <source>
        <dbReference type="ARBA" id="ARBA00023143"/>
    </source>
</evidence>
<dbReference type="EMBL" id="VUOA01000045">
    <property type="protein sequence ID" value="KAA2234695.1"/>
    <property type="molecule type" value="Genomic_DNA"/>
</dbReference>
<comment type="subcellular location">
    <subcellularLocation>
        <location evidence="1">Bacterial flagellum basal body</location>
    </subcellularLocation>
    <subcellularLocation>
        <location evidence="2">Cell inner membrane</location>
        <topology evidence="2">Peripheral membrane protein</topology>
    </subcellularLocation>
</comment>
<evidence type="ECO:0000256" key="8">
    <source>
        <dbReference type="ARBA" id="ARBA00022779"/>
    </source>
</evidence>
<evidence type="ECO:0000256" key="4">
    <source>
        <dbReference type="ARBA" id="ARBA00021898"/>
    </source>
</evidence>
<evidence type="ECO:0000313" key="14">
    <source>
        <dbReference type="Proteomes" id="UP000323142"/>
    </source>
</evidence>
<dbReference type="Pfam" id="PF02154">
    <property type="entry name" value="FliM"/>
    <property type="match status" value="1"/>
</dbReference>
<dbReference type="SUPFAM" id="SSF101801">
    <property type="entry name" value="Surface presentation of antigens (SPOA)"/>
    <property type="match status" value="1"/>
</dbReference>
<keyword evidence="10" id="KW-0975">Bacterial flagellum</keyword>
<reference evidence="13 14" key="2">
    <citation type="submission" date="2019-09" db="EMBL/GenBank/DDBJ databases">
        <authorList>
            <person name="Jin C."/>
        </authorList>
    </citation>
    <scope>NUCLEOTIDE SEQUENCE [LARGE SCALE GENOMIC DNA]</scope>
    <source>
        <strain evidence="13 14">BN140002</strain>
    </source>
</reference>
<organism evidence="13 14">
    <name type="scientific">Salinarimonas soli</name>
    <dbReference type="NCBI Taxonomy" id="1638099"/>
    <lineage>
        <taxon>Bacteria</taxon>
        <taxon>Pseudomonadati</taxon>
        <taxon>Pseudomonadota</taxon>
        <taxon>Alphaproteobacteria</taxon>
        <taxon>Hyphomicrobiales</taxon>
        <taxon>Salinarimonadaceae</taxon>
        <taxon>Salinarimonas</taxon>
    </lineage>
</organism>
<dbReference type="SUPFAM" id="SSF103039">
    <property type="entry name" value="CheC-like"/>
    <property type="match status" value="1"/>
</dbReference>
<keyword evidence="13" id="KW-0282">Flagellum</keyword>
<keyword evidence="13" id="KW-0966">Cell projection</keyword>
<dbReference type="GO" id="GO:0050918">
    <property type="term" value="P:positive chemotaxis"/>
    <property type="evidence" value="ECO:0007669"/>
    <property type="project" value="TreeGrafter"/>
</dbReference>
<keyword evidence="14" id="KW-1185">Reference proteome</keyword>
<dbReference type="AlphaFoldDB" id="A0A5B2V7Z5"/>
<evidence type="ECO:0000256" key="5">
    <source>
        <dbReference type="ARBA" id="ARBA00022475"/>
    </source>
</evidence>
<sequence>MKDIDIDALFADDAPEAVEAEIPAAVAAAAASAVPGGISDRLLDAAGITIDRLPMLHVVFDRVATYCADGLRRLSASPSYFSVSNIEGGRMGDVLEAYESNAVAGMYHAVDWDTRILVGFDRDFIFTMVEVLFGSDGSEPPVNEERAFSNIEMRVAQSLFEEAGKALQAAFAPVSRTSLKLERVETRMDFAIIGRRNNQAVVAKILIMALGRGGEMFVIIPQSALSPMRRSLAHVVSSDVGPTDPRWSKQMQSEVQRTSVTLRAVLEEQLIDLGEVADFHVGQVIELQATPMTPVRLECNGQPLFQCQLGQSAGAYTLRVDDVVDPDQEFINDLHGA</sequence>
<evidence type="ECO:0000256" key="3">
    <source>
        <dbReference type="ARBA" id="ARBA00011049"/>
    </source>
</evidence>
<dbReference type="GO" id="GO:0009425">
    <property type="term" value="C:bacterial-type flagellum basal body"/>
    <property type="evidence" value="ECO:0007669"/>
    <property type="project" value="UniProtKB-SubCell"/>
</dbReference>
<evidence type="ECO:0000256" key="11">
    <source>
        <dbReference type="ARBA" id="ARBA00025044"/>
    </source>
</evidence>
<dbReference type="PANTHER" id="PTHR30034">
    <property type="entry name" value="FLAGELLAR MOTOR SWITCH PROTEIN FLIM"/>
    <property type="match status" value="1"/>
</dbReference>
<dbReference type="InterPro" id="IPR036429">
    <property type="entry name" value="SpoA-like_sf"/>
</dbReference>
<keyword evidence="13" id="KW-0969">Cilium</keyword>
<dbReference type="Gene3D" id="2.30.330.10">
    <property type="entry name" value="SpoA-like"/>
    <property type="match status" value="1"/>
</dbReference>
<evidence type="ECO:0000256" key="6">
    <source>
        <dbReference type="ARBA" id="ARBA00022500"/>
    </source>
</evidence>
<comment type="function">
    <text evidence="11">FliM is one of three proteins (FliG, FliN, FliM) that forms the rotor-mounted switch complex (C ring), located at the base of the basal body. This complex interacts with the CheY and CheZ chemotaxis proteins, in addition to contacting components of the motor that determine the direction of flagellar rotation.</text>
</comment>
<dbReference type="GO" id="GO:0071978">
    <property type="term" value="P:bacterial-type flagellum-dependent swarming motility"/>
    <property type="evidence" value="ECO:0007669"/>
    <property type="project" value="TreeGrafter"/>
</dbReference>
<keyword evidence="9" id="KW-0472">Membrane</keyword>
<evidence type="ECO:0000256" key="9">
    <source>
        <dbReference type="ARBA" id="ARBA00023136"/>
    </source>
</evidence>
<evidence type="ECO:0000256" key="1">
    <source>
        <dbReference type="ARBA" id="ARBA00004117"/>
    </source>
</evidence>
<dbReference type="OrthoDB" id="9806941at2"/>
<feature type="domain" description="Flagellar motor switch protein FliN-like C-terminal" evidence="12">
    <location>
        <begin position="254"/>
        <end position="324"/>
    </location>
</feature>